<dbReference type="InterPro" id="IPR011009">
    <property type="entry name" value="Kinase-like_dom_sf"/>
</dbReference>
<gene>
    <name evidence="4" type="ORF">NK662_20460</name>
</gene>
<feature type="domain" description="Aminoglycoside phosphotransferase" evidence="3">
    <location>
        <begin position="51"/>
        <end position="277"/>
    </location>
</feature>
<evidence type="ECO:0000259" key="3">
    <source>
        <dbReference type="Pfam" id="PF01636"/>
    </source>
</evidence>
<keyword evidence="2" id="KW-0175">Coiled coil</keyword>
<dbReference type="EMBL" id="JANCLT010000016">
    <property type="protein sequence ID" value="MCP8970896.1"/>
    <property type="molecule type" value="Genomic_DNA"/>
</dbReference>
<dbReference type="SUPFAM" id="SSF56112">
    <property type="entry name" value="Protein kinase-like (PK-like)"/>
    <property type="match status" value="1"/>
</dbReference>
<dbReference type="PANTHER" id="PTHR21064:SF6">
    <property type="entry name" value="AMINOGLYCOSIDE PHOSPHOTRANSFERASE DOMAIN-CONTAINING PROTEIN"/>
    <property type="match status" value="1"/>
</dbReference>
<dbReference type="PANTHER" id="PTHR21064">
    <property type="entry name" value="AMINOGLYCOSIDE PHOSPHOTRANSFERASE DOMAIN-CONTAINING PROTEIN-RELATED"/>
    <property type="match status" value="1"/>
</dbReference>
<dbReference type="Gene3D" id="3.90.1200.10">
    <property type="match status" value="1"/>
</dbReference>
<dbReference type="Gene3D" id="3.30.200.20">
    <property type="entry name" value="Phosphorylase Kinase, domain 1"/>
    <property type="match status" value="1"/>
</dbReference>
<name>A0AA41X8L1_9BACI</name>
<evidence type="ECO:0000256" key="2">
    <source>
        <dbReference type="SAM" id="Coils"/>
    </source>
</evidence>
<sequence length="361" mass="40859">MIVELVMYRLLLDETIAGKAYSEDVVYMKEHYIDSILDGFLPTGGWTVTAGATGLNNTTRFIEAGGERYVLRIYETHGDEEKVRYEYSVLQGLQQKQLPFRTPEPVPTLQGGTLLRAEDGKLAALFRFIPGGTPALERETELHSYGQVVARLTQALAEVNVTEPPAYRPYYDIWHAHSRCRQPDVLSFCMSPPAAFADLKQELHSLARELQRLEDHVPQLKQLPHQLVHGDLNASNMLACQDGSISAILDFEFVTYDIRVMEPAVCLADFIRPGAADEEIWRRIPAFAKGYKSALHLAKEEAEVLPVLILLRSLDVFLHFLGRYWDGKNEAERVRNQIVQAAWRAEWLQGNGNRIVEAVLQ</sequence>
<dbReference type="InterPro" id="IPR002575">
    <property type="entry name" value="Aminoglycoside_PTrfase"/>
</dbReference>
<dbReference type="Pfam" id="PF01636">
    <property type="entry name" value="APH"/>
    <property type="match status" value="1"/>
</dbReference>
<evidence type="ECO:0000256" key="1">
    <source>
        <dbReference type="ARBA" id="ARBA00038240"/>
    </source>
</evidence>
<evidence type="ECO:0000313" key="5">
    <source>
        <dbReference type="Proteomes" id="UP001156102"/>
    </source>
</evidence>
<protein>
    <submittedName>
        <fullName evidence="4">Phosphotransferase</fullName>
    </submittedName>
</protein>
<comment type="similarity">
    <text evidence="1">Belongs to the pseudomonas-type ThrB family.</text>
</comment>
<dbReference type="GO" id="GO:0019202">
    <property type="term" value="F:amino acid kinase activity"/>
    <property type="evidence" value="ECO:0007669"/>
    <property type="project" value="TreeGrafter"/>
</dbReference>
<organism evidence="4 5">
    <name type="scientific">Ectobacillus ponti</name>
    <dbReference type="NCBI Taxonomy" id="2961894"/>
    <lineage>
        <taxon>Bacteria</taxon>
        <taxon>Bacillati</taxon>
        <taxon>Bacillota</taxon>
        <taxon>Bacilli</taxon>
        <taxon>Bacillales</taxon>
        <taxon>Bacillaceae</taxon>
        <taxon>Ectobacillus</taxon>
    </lineage>
</organism>
<dbReference type="Proteomes" id="UP001156102">
    <property type="component" value="Unassembled WGS sequence"/>
</dbReference>
<accession>A0AA41X8L1</accession>
<keyword evidence="5" id="KW-1185">Reference proteome</keyword>
<proteinExistence type="inferred from homology"/>
<comment type="caution">
    <text evidence="4">The sequence shown here is derived from an EMBL/GenBank/DDBJ whole genome shotgun (WGS) entry which is preliminary data.</text>
</comment>
<dbReference type="AlphaFoldDB" id="A0AA41X8L1"/>
<dbReference type="RefSeq" id="WP_254760823.1">
    <property type="nucleotide sequence ID" value="NZ_JANCLT010000016.1"/>
</dbReference>
<reference evidence="4" key="1">
    <citation type="submission" date="2022-07" db="EMBL/GenBank/DDBJ databases">
        <authorList>
            <person name="Li W.-J."/>
            <person name="Deng Q.-Q."/>
        </authorList>
    </citation>
    <scope>NUCLEOTIDE SEQUENCE</scope>
    <source>
        <strain evidence="4">SYSU M60031</strain>
    </source>
</reference>
<dbReference type="InterPro" id="IPR050249">
    <property type="entry name" value="Pseudomonas-type_ThrB"/>
</dbReference>
<evidence type="ECO:0000313" key="4">
    <source>
        <dbReference type="EMBL" id="MCP8970896.1"/>
    </source>
</evidence>
<feature type="coiled-coil region" evidence="2">
    <location>
        <begin position="196"/>
        <end position="223"/>
    </location>
</feature>